<dbReference type="Proteomes" id="UP001552299">
    <property type="component" value="Unassembled WGS sequence"/>
</dbReference>
<name>A0ABD0U4K5_DENTH</name>
<protein>
    <submittedName>
        <fullName evidence="2">Uncharacterized protein</fullName>
    </submittedName>
</protein>
<dbReference type="PANTHER" id="PTHR31439:SF7">
    <property type="entry name" value="EXPRESSED PROTEIN"/>
    <property type="match status" value="1"/>
</dbReference>
<feature type="region of interest" description="Disordered" evidence="1">
    <location>
        <begin position="1"/>
        <end position="22"/>
    </location>
</feature>
<proteinExistence type="predicted"/>
<keyword evidence="3" id="KW-1185">Reference proteome</keyword>
<dbReference type="EMBL" id="JANQDX010000018">
    <property type="protein sequence ID" value="KAL0907140.1"/>
    <property type="molecule type" value="Genomic_DNA"/>
</dbReference>
<comment type="caution">
    <text evidence="2">The sequence shown here is derived from an EMBL/GenBank/DDBJ whole genome shotgun (WGS) entry which is preliminary data.</text>
</comment>
<gene>
    <name evidence="2" type="ORF">M5K25_025684</name>
</gene>
<evidence type="ECO:0000313" key="3">
    <source>
        <dbReference type="Proteomes" id="UP001552299"/>
    </source>
</evidence>
<evidence type="ECO:0000313" key="2">
    <source>
        <dbReference type="EMBL" id="KAL0907140.1"/>
    </source>
</evidence>
<reference evidence="2 3" key="1">
    <citation type="journal article" date="2024" name="Plant Biotechnol. J.">
        <title>Dendrobium thyrsiflorum genome and its molecular insights into genes involved in important horticultural traits.</title>
        <authorList>
            <person name="Chen B."/>
            <person name="Wang J.Y."/>
            <person name="Zheng P.J."/>
            <person name="Li K.L."/>
            <person name="Liang Y.M."/>
            <person name="Chen X.F."/>
            <person name="Zhang C."/>
            <person name="Zhao X."/>
            <person name="He X."/>
            <person name="Zhang G.Q."/>
            <person name="Liu Z.J."/>
            <person name="Xu Q."/>
        </authorList>
    </citation>
    <scope>NUCLEOTIDE SEQUENCE [LARGE SCALE GENOMIC DNA]</scope>
    <source>
        <strain evidence="2">GZMU011</strain>
    </source>
</reference>
<organism evidence="2 3">
    <name type="scientific">Dendrobium thyrsiflorum</name>
    <name type="common">Pinecone-like raceme dendrobium</name>
    <name type="synonym">Orchid</name>
    <dbReference type="NCBI Taxonomy" id="117978"/>
    <lineage>
        <taxon>Eukaryota</taxon>
        <taxon>Viridiplantae</taxon>
        <taxon>Streptophyta</taxon>
        <taxon>Embryophyta</taxon>
        <taxon>Tracheophyta</taxon>
        <taxon>Spermatophyta</taxon>
        <taxon>Magnoliopsida</taxon>
        <taxon>Liliopsida</taxon>
        <taxon>Asparagales</taxon>
        <taxon>Orchidaceae</taxon>
        <taxon>Epidendroideae</taxon>
        <taxon>Malaxideae</taxon>
        <taxon>Dendrobiinae</taxon>
        <taxon>Dendrobium</taxon>
    </lineage>
</organism>
<dbReference type="PANTHER" id="PTHR31439">
    <property type="entry name" value="EXPRESSED PROTEIN"/>
    <property type="match status" value="1"/>
</dbReference>
<accession>A0ABD0U4K5</accession>
<evidence type="ECO:0000256" key="1">
    <source>
        <dbReference type="SAM" id="MobiDB-lite"/>
    </source>
</evidence>
<dbReference type="AlphaFoldDB" id="A0ABD0U4K5"/>
<sequence>MPTHALSTHPVPPLSPALTNPYSTQAPSTKLLPLRPALTMNNLWSWITELSSSAHPPLPLPLASSSGRSILLSADPNIATDLLTFSISFNGFQASNPTKTLWVSDAIPLSSPTAHLLLLLQLLHEVIIPHLPKPDPARFLHALSPIPDTPNLLSLALLCRLFWLCAGESSADAGFLFFRSFDAALENALDCGRSLRAFLLAAGADREERFMRSVGYVLAKLCILREFSASTDMRRLPVGCCPAYAAEVHGLWIMKGYGPVPAMTRSSGDGPSATLGSPKINLKEATTRYALAHQQLELVVQLEYSICGRDPRFLKITIRVDNIRLHMARLTYGKRDDYGRATVERHFPSRVRIRVGPEAGSVYAVGPSLGRSSGNPEYVVDSTRTVKGGLGVGVRAKARWSARVRRRSWWWEQEAEGVAAVFEGVLCDGETGAEVAVSDMRVGMRRRHGGSERAFSKAGGLVLSGDELPEVVSWRVGREMEGEKVRWRLGVRVWVSYLPNEVRNGYFETRWVEWEEEVELAVVAGVGCC</sequence>